<reference evidence="3" key="1">
    <citation type="submission" date="2016-10" db="EMBL/GenBank/DDBJ databases">
        <authorList>
            <person name="Varghese N."/>
            <person name="Submissions S."/>
        </authorList>
    </citation>
    <scope>NUCLEOTIDE SEQUENCE [LARGE SCALE GENOMIC DNA]</scope>
    <source>
        <strain evidence="3">CGMCC 1.9230</strain>
    </source>
</reference>
<evidence type="ECO:0000313" key="2">
    <source>
        <dbReference type="EMBL" id="SEG46819.1"/>
    </source>
</evidence>
<keyword evidence="3" id="KW-1185">Reference proteome</keyword>
<organism evidence="2 3">
    <name type="scientific">Flavobacterium urumqiense</name>
    <dbReference type="NCBI Taxonomy" id="935224"/>
    <lineage>
        <taxon>Bacteria</taxon>
        <taxon>Pseudomonadati</taxon>
        <taxon>Bacteroidota</taxon>
        <taxon>Flavobacteriia</taxon>
        <taxon>Flavobacteriales</taxon>
        <taxon>Flavobacteriaceae</taxon>
        <taxon>Flavobacterium</taxon>
    </lineage>
</organism>
<dbReference type="Proteomes" id="UP000236737">
    <property type="component" value="Unassembled WGS sequence"/>
</dbReference>
<sequence>MFKDRKLLIATKHHKEQVIAPIFEKGLGVHCFVPEEYDSDIFGTFSGEVERKNTALATVRAKCLTAMEEFDCDLAIASEGSFGSHPSIFFAQADDEFLIFIDKKNDLQIIARELSLETNFYGEKIHNKEMLLNFANRIQFPSHAVILRTEANDLTAISKGITTMSQLEDTFQQIMNMHGSVYAETDMRALYNPTRMGVIKVAAQKLLETIKTECPSCKTPGFCVTNVKQGLPCSWCSAPTRSTLSFIYGCKSCSFISEKMHPHQKTTEEPEFCDFCNP</sequence>
<proteinExistence type="predicted"/>
<dbReference type="InterPro" id="IPR046612">
    <property type="entry name" value="DUF6671"/>
</dbReference>
<dbReference type="Pfam" id="PF20376">
    <property type="entry name" value="DUF6671"/>
    <property type="match status" value="1"/>
</dbReference>
<feature type="domain" description="DUF6671" evidence="1">
    <location>
        <begin position="62"/>
        <end position="278"/>
    </location>
</feature>
<dbReference type="RefSeq" id="WP_104000832.1">
    <property type="nucleotide sequence ID" value="NZ_FNVP01000015.1"/>
</dbReference>
<evidence type="ECO:0000259" key="1">
    <source>
        <dbReference type="Pfam" id="PF20376"/>
    </source>
</evidence>
<protein>
    <recommendedName>
        <fullName evidence="1">DUF6671 domain-containing protein</fullName>
    </recommendedName>
</protein>
<evidence type="ECO:0000313" key="3">
    <source>
        <dbReference type="Proteomes" id="UP000236737"/>
    </source>
</evidence>
<dbReference type="EMBL" id="FNVP01000015">
    <property type="protein sequence ID" value="SEG46819.1"/>
    <property type="molecule type" value="Genomic_DNA"/>
</dbReference>
<accession>A0A1H6ADG6</accession>
<dbReference type="AlphaFoldDB" id="A0A1H6ADG6"/>
<name>A0A1H6ADG6_9FLAO</name>
<dbReference type="OrthoDB" id="9793837at2"/>
<gene>
    <name evidence="2" type="ORF">SAMN04488130_11541</name>
</gene>